<dbReference type="Gene3D" id="1.10.45.10">
    <property type="entry name" value="Vanillyl-alcohol Oxidase, Chain A, domain 4"/>
    <property type="match status" value="1"/>
</dbReference>
<dbReference type="PANTHER" id="PTHR11748:SF111">
    <property type="entry name" value="D-LACTATE DEHYDROGENASE, MITOCHONDRIAL-RELATED"/>
    <property type="match status" value="1"/>
</dbReference>
<dbReference type="GO" id="GO:0008720">
    <property type="term" value="F:D-lactate dehydrogenase (NAD+) activity"/>
    <property type="evidence" value="ECO:0007669"/>
    <property type="project" value="TreeGrafter"/>
</dbReference>
<dbReference type="OrthoDB" id="9767256at2"/>
<dbReference type="InterPro" id="IPR009051">
    <property type="entry name" value="Helical_ferredxn"/>
</dbReference>
<dbReference type="EC" id="1.1.2.4" evidence="7"/>
<dbReference type="SUPFAM" id="SSF55103">
    <property type="entry name" value="FAD-linked oxidases, C-terminal domain"/>
    <property type="match status" value="1"/>
</dbReference>
<dbReference type="RefSeq" id="WP_073400638.1">
    <property type="nucleotide sequence ID" value="NZ_FQTV01000006.1"/>
</dbReference>
<dbReference type="GO" id="GO:0071949">
    <property type="term" value="F:FAD binding"/>
    <property type="evidence" value="ECO:0007669"/>
    <property type="project" value="InterPro"/>
</dbReference>
<dbReference type="Gene3D" id="3.30.465.10">
    <property type="match status" value="1"/>
</dbReference>
<dbReference type="InterPro" id="IPR016164">
    <property type="entry name" value="FAD-linked_Oxase-like_C"/>
</dbReference>
<dbReference type="FunFam" id="1.10.45.10:FF:000001">
    <property type="entry name" value="D-lactate dehydrogenase mitochondrial"/>
    <property type="match status" value="1"/>
</dbReference>
<dbReference type="GO" id="GO:1903457">
    <property type="term" value="P:lactate catabolic process"/>
    <property type="evidence" value="ECO:0007669"/>
    <property type="project" value="TreeGrafter"/>
</dbReference>
<organism evidence="10 11">
    <name type="scientific">Bacteroides luti</name>
    <dbReference type="NCBI Taxonomy" id="1297750"/>
    <lineage>
        <taxon>Bacteria</taxon>
        <taxon>Pseudomonadati</taxon>
        <taxon>Bacteroidota</taxon>
        <taxon>Bacteroidia</taxon>
        <taxon>Bacteroidales</taxon>
        <taxon>Bacteroidaceae</taxon>
        <taxon>Bacteroides</taxon>
    </lineage>
</organism>
<sequence>MSKNYNSLLEEISAFVPKDRIYTDELRLLAWGTDAGFYRLIPKIVIRSVDEQEISRILLIADSLNLPVTFRAAGTSLSGQSISDSILIVAGKHWEKYTISPDYKTITLQPGLIGERVNQILKPFGRKFAPDPASVKSAMVGGIIMNNASGMNCGTHANSDKMLLSVRIVMADGTILDTGNENSKRNFAKKKPDFIKGIEALRDKIRNDEKLSERIRYKYSIKNVTGLNILPFVEHDDPFEIITHLMVGSEGTLAFLSEATMRTGYDYPFSASAMLYFKDIKEACRAVVAMKKGPVMGAELLDSKSLSSVNDPTGEGLTAVLTETKAATKQELDDQIKEIETILESFETYTPVHFTDKESEYSKYWNIRSGIFPSVGGTRELGTTTLIEDVAFHIENLPEATAELQALLVKHGYADACIYGHALEGNYHFIINQAFDTDEKVRKYENLMNEVKTLVVDKYDGSLKAEHGTGRNMAPFVKYEWGEAAFEVMKEVKNLFDPKNLINPGVIFNDDPECHIKNFKPLPLTNAHVDKCIECGFCEVNCLTCGFTLSSRQRIVIRREISRLRKSGEDNERLAKLEQQYKYLGNQTCAGDGLCSMSCPMNINVGDLTHDIRQEELPVGSLGYKIGDFAANHFQGMKSILRPVLSLANGAHSVLGTKTMTSLTKGIRYVSMDNFPLWTPAMPKAYYPHKITQKSEPLKVVYFPSCLNQMMGTAKETPDATPLVDKTVQLLQKAGYEVIFPKDMDKLCCGTIWESKGMMDIADRKSAELEEALFAATEQGKYPVLCDQSPCLHRMRNVMTKVKLYEPVEFIYTFLKDKLDFTPIDKPVSIHITCSTQKMGLRDQMVALASLCSTKVIVPEEVGCCGFAGDKGFTHPEVNTYALRKLKPQLEKAGVEVGYSNSRTCEIGLTTNSGIPYISIVYLVDQCTTAITK</sequence>
<dbReference type="InterPro" id="IPR017896">
    <property type="entry name" value="4Fe4S_Fe-S-bd"/>
</dbReference>
<accession>A0A1M4ZUK3</accession>
<dbReference type="Pfam" id="PF02754">
    <property type="entry name" value="CCG"/>
    <property type="match status" value="2"/>
</dbReference>
<dbReference type="InterPro" id="IPR004113">
    <property type="entry name" value="FAD-bd_oxidored_4_C"/>
</dbReference>
<dbReference type="PROSITE" id="PS51387">
    <property type="entry name" value="FAD_PCMH"/>
    <property type="match status" value="1"/>
</dbReference>
<dbReference type="InterPro" id="IPR036318">
    <property type="entry name" value="FAD-bd_PCMH-like_sf"/>
</dbReference>
<evidence type="ECO:0000313" key="11">
    <source>
        <dbReference type="Proteomes" id="UP000184509"/>
    </source>
</evidence>
<evidence type="ECO:0000256" key="3">
    <source>
        <dbReference type="ARBA" id="ARBA00022630"/>
    </source>
</evidence>
<keyword evidence="4" id="KW-0274">FAD</keyword>
<dbReference type="EMBL" id="FQTV01000006">
    <property type="protein sequence ID" value="SHF21625.1"/>
    <property type="molecule type" value="Genomic_DNA"/>
</dbReference>
<dbReference type="PANTHER" id="PTHR11748">
    <property type="entry name" value="D-LACTATE DEHYDROGENASE"/>
    <property type="match status" value="1"/>
</dbReference>
<dbReference type="Pfam" id="PF01565">
    <property type="entry name" value="FAD_binding_4"/>
    <property type="match status" value="1"/>
</dbReference>
<comment type="cofactor">
    <cofactor evidence="1">
        <name>FAD</name>
        <dbReference type="ChEBI" id="CHEBI:57692"/>
    </cofactor>
</comment>
<comment type="similarity">
    <text evidence="2">Belongs to the FAD-binding oxidoreductase/transferase type 4 family.</text>
</comment>
<dbReference type="InterPro" id="IPR016169">
    <property type="entry name" value="FAD-bd_PCMH_sub2"/>
</dbReference>
<dbReference type="GO" id="GO:0051536">
    <property type="term" value="F:iron-sulfur cluster binding"/>
    <property type="evidence" value="ECO:0007669"/>
    <property type="project" value="InterPro"/>
</dbReference>
<feature type="domain" description="FAD-binding PCMH-type" evidence="9">
    <location>
        <begin position="38"/>
        <end position="266"/>
    </location>
</feature>
<evidence type="ECO:0000256" key="5">
    <source>
        <dbReference type="ARBA" id="ARBA00022946"/>
    </source>
</evidence>
<evidence type="ECO:0000256" key="6">
    <source>
        <dbReference type="ARBA" id="ARBA00023002"/>
    </source>
</evidence>
<dbReference type="Proteomes" id="UP000184509">
    <property type="component" value="Unassembled WGS sequence"/>
</dbReference>
<keyword evidence="6" id="KW-0560">Oxidoreductase</keyword>
<keyword evidence="5" id="KW-0809">Transit peptide</keyword>
<feature type="domain" description="4Fe-4S ferredoxin-type" evidence="8">
    <location>
        <begin position="521"/>
        <end position="552"/>
    </location>
</feature>
<evidence type="ECO:0000256" key="7">
    <source>
        <dbReference type="ARBA" id="ARBA00038897"/>
    </source>
</evidence>
<evidence type="ECO:0000313" key="10">
    <source>
        <dbReference type="EMBL" id="SHF21625.1"/>
    </source>
</evidence>
<dbReference type="InterPro" id="IPR016167">
    <property type="entry name" value="FAD-bd_PCMH_sub1"/>
</dbReference>
<dbReference type="AlphaFoldDB" id="A0A1M4ZUK3"/>
<dbReference type="Gene3D" id="3.30.43.10">
    <property type="entry name" value="Uridine Diphospho-n-acetylenolpyruvylglucosamine Reductase, domain 2"/>
    <property type="match status" value="1"/>
</dbReference>
<keyword evidence="3" id="KW-0285">Flavoprotein</keyword>
<reference evidence="10 11" key="1">
    <citation type="submission" date="2016-11" db="EMBL/GenBank/DDBJ databases">
        <authorList>
            <person name="Jaros S."/>
            <person name="Januszkiewicz K."/>
            <person name="Wedrychowicz H."/>
        </authorList>
    </citation>
    <scope>NUCLEOTIDE SEQUENCE [LARGE SCALE GENOMIC DNA]</scope>
    <source>
        <strain evidence="10 11">DSM 26991</strain>
    </source>
</reference>
<dbReference type="InterPro" id="IPR004017">
    <property type="entry name" value="Cys_rich_dom"/>
</dbReference>
<dbReference type="SUPFAM" id="SSF56176">
    <property type="entry name" value="FAD-binding/transporter-associated domain-like"/>
    <property type="match status" value="1"/>
</dbReference>
<dbReference type="InterPro" id="IPR016171">
    <property type="entry name" value="Vanillyl_alc_oxidase_C-sub2"/>
</dbReference>
<evidence type="ECO:0000259" key="8">
    <source>
        <dbReference type="PROSITE" id="PS51379"/>
    </source>
</evidence>
<evidence type="ECO:0000256" key="4">
    <source>
        <dbReference type="ARBA" id="ARBA00022827"/>
    </source>
</evidence>
<protein>
    <recommendedName>
        <fullName evidence="7">D-lactate dehydrogenase (cytochrome)</fullName>
        <ecNumber evidence="7">1.1.2.4</ecNumber>
    </recommendedName>
</protein>
<evidence type="ECO:0000256" key="2">
    <source>
        <dbReference type="ARBA" id="ARBA00008000"/>
    </source>
</evidence>
<dbReference type="Gene3D" id="1.10.1060.10">
    <property type="entry name" value="Alpha-helical ferredoxin"/>
    <property type="match status" value="1"/>
</dbReference>
<proteinExistence type="inferred from homology"/>
<dbReference type="GO" id="GO:0004458">
    <property type="term" value="F:D-lactate dehydrogenase (cytochrome) activity"/>
    <property type="evidence" value="ECO:0007669"/>
    <property type="project" value="UniProtKB-EC"/>
</dbReference>
<dbReference type="PROSITE" id="PS51379">
    <property type="entry name" value="4FE4S_FER_2"/>
    <property type="match status" value="1"/>
</dbReference>
<gene>
    <name evidence="10" type="ORF">SAMN05444405_10657</name>
</gene>
<evidence type="ECO:0000256" key="1">
    <source>
        <dbReference type="ARBA" id="ARBA00001974"/>
    </source>
</evidence>
<evidence type="ECO:0000259" key="9">
    <source>
        <dbReference type="PROSITE" id="PS51387"/>
    </source>
</evidence>
<dbReference type="InterPro" id="IPR016166">
    <property type="entry name" value="FAD-bd_PCMH"/>
</dbReference>
<dbReference type="Gene3D" id="3.30.70.2740">
    <property type="match status" value="1"/>
</dbReference>
<keyword evidence="11" id="KW-1185">Reference proteome</keyword>
<dbReference type="STRING" id="1297750.SAMN05444405_10657"/>
<dbReference type="Pfam" id="PF02913">
    <property type="entry name" value="FAD-oxidase_C"/>
    <property type="match status" value="1"/>
</dbReference>
<dbReference type="InterPro" id="IPR006094">
    <property type="entry name" value="Oxid_FAD_bind_N"/>
</dbReference>
<dbReference type="SUPFAM" id="SSF46548">
    <property type="entry name" value="alpha-helical ferredoxin"/>
    <property type="match status" value="1"/>
</dbReference>
<name>A0A1M4ZUK3_9BACE</name>